<name>A0A6J1T423_FRAOC</name>
<dbReference type="InterPro" id="IPR008979">
    <property type="entry name" value="Galactose-bd-like_sf"/>
</dbReference>
<feature type="compositionally biased region" description="Low complexity" evidence="1">
    <location>
        <begin position="368"/>
        <end position="386"/>
    </location>
</feature>
<organism evidence="4 5">
    <name type="scientific">Frankliniella occidentalis</name>
    <name type="common">Western flower thrips</name>
    <name type="synonym">Euthrips occidentalis</name>
    <dbReference type="NCBI Taxonomy" id="133901"/>
    <lineage>
        <taxon>Eukaryota</taxon>
        <taxon>Metazoa</taxon>
        <taxon>Ecdysozoa</taxon>
        <taxon>Arthropoda</taxon>
        <taxon>Hexapoda</taxon>
        <taxon>Insecta</taxon>
        <taxon>Pterygota</taxon>
        <taxon>Neoptera</taxon>
        <taxon>Paraneoptera</taxon>
        <taxon>Thysanoptera</taxon>
        <taxon>Terebrantia</taxon>
        <taxon>Thripoidea</taxon>
        <taxon>Thripidae</taxon>
        <taxon>Frankliniella</taxon>
    </lineage>
</organism>
<evidence type="ECO:0000313" key="4">
    <source>
        <dbReference type="Proteomes" id="UP000504606"/>
    </source>
</evidence>
<feature type="region of interest" description="Disordered" evidence="1">
    <location>
        <begin position="850"/>
        <end position="880"/>
    </location>
</feature>
<evidence type="ECO:0000259" key="3">
    <source>
        <dbReference type="Pfam" id="PF21039"/>
    </source>
</evidence>
<feature type="region of interest" description="Disordered" evidence="1">
    <location>
        <begin position="465"/>
        <end position="489"/>
    </location>
</feature>
<feature type="domain" description="Centrosomal protein CEP104 Zn finger" evidence="3">
    <location>
        <begin position="891"/>
        <end position="998"/>
    </location>
</feature>
<sequence>MPHQIPFTVVFASGEEERHPASELNRHEPTVRGWQSSRHCKYPQELVLRLQRPSAIRRVQVLAHQCLIPERIELWVGTEDSWRGGGAQNGHGHAGGAEAPEDGDGDRDKDEVDADATPFQYLGFITLSDNQGTGFKSRELKSVSVPPCAGSYLKIRLHRNHSNQYNRYNQVGLIAVNILGDETDAVTASNGKLSSPASDGPGQGQNQGGENTPYDDLAFQMYVDQDAGKIIREMEARKAVAVQDERFEYARKLKAAQAQLHAAGERLARMTLDKRAAIAAEDFGRARTLKTTIDELRDRLYKELAVDDLLEKNGLVARNDETPDEETVDGSRDNVAVISKAIAEVEPEQVVERRLPLPPSSPLHCRRTASPSPTTTRPTTPARSSSGLPRPVVNPPAKEAPPALRGGGPVASAQRRRLKSAPATPVSALGNAAHSGGSGASTGAAGSCTPTARSSYEAYEERALPALRHGPNPDQEHSDRPRSKLNERERKQAALPISVFGVEMVEKFYSKHFADKEEGLRRLRSELCDEGRATPQPNKKARAAIFLLHRALRDKVFSVYSLAAEVIRLFFTHFVPDRVSPAEVGRSVDRLLPELLLKSGDSTPRIHNMAVHTILSMADVEQVRSLNVIPATLTRPLQAATHPRLALSRLEMVEQLILSHGISQPGTGGARGSSAGAAGRDRAGPGGAREGSGMTCRTLAELGAQGLQHPAEAVRKVAERILVLVYRTNPRLVRKQLPPDDDITRRNLLYRQLFTDFDAIDVQRKREMQERQREESSGSGSPAPRPPAGWVPPSSMSASWHQGQGGGLAGLPTATLSPAPSPRPGLRRHAAAMSSSMSASMCASWTNGSTAKSGSSSSSSGASSLASPTEATAQPPMARRCADGDGDVKACDFCGAVSESFASGEGLNSHYWRACPLLTRCNECQQVVEIACLATHLTEECELRALYRRCGGCTEAVPLQRMQLHVSSCVPLGAQCRRCPLCHSDVRDTDAAWRSHLMGPTAKLCAAHPRLKYARAVRAPAPASAPAAP</sequence>
<dbReference type="GeneID" id="113213008"/>
<evidence type="ECO:0000313" key="5">
    <source>
        <dbReference type="RefSeq" id="XP_026287697.2"/>
    </source>
</evidence>
<dbReference type="Pfam" id="PF21039">
    <property type="entry name" value="CEP104_ZnF"/>
    <property type="match status" value="1"/>
</dbReference>
<dbReference type="InterPro" id="IPR011989">
    <property type="entry name" value="ARM-like"/>
</dbReference>
<feature type="region of interest" description="Disordered" evidence="1">
    <location>
        <begin position="83"/>
        <end position="112"/>
    </location>
</feature>
<feature type="domain" description="Centrosomal protein CEP104 N-terminal" evidence="2">
    <location>
        <begin position="33"/>
        <end position="180"/>
    </location>
</feature>
<feature type="compositionally biased region" description="Low complexity" evidence="1">
    <location>
        <begin position="850"/>
        <end position="867"/>
    </location>
</feature>
<evidence type="ECO:0000259" key="2">
    <source>
        <dbReference type="Pfam" id="PF21038"/>
    </source>
</evidence>
<dbReference type="InterPro" id="IPR048739">
    <property type="entry name" value="CEP104_N"/>
</dbReference>
<dbReference type="Gene3D" id="1.25.10.10">
    <property type="entry name" value="Leucine-rich Repeat Variant"/>
    <property type="match status" value="1"/>
</dbReference>
<dbReference type="KEGG" id="foc:113213008"/>
<dbReference type="Pfam" id="PF21038">
    <property type="entry name" value="CEP104_N"/>
    <property type="match status" value="1"/>
</dbReference>
<gene>
    <name evidence="5" type="primary">LOC113213008</name>
</gene>
<protein>
    <submittedName>
        <fullName evidence="5">Centrosomal protein of 104 kDa isoform X1</fullName>
    </submittedName>
</protein>
<dbReference type="RefSeq" id="XP_026287697.2">
    <property type="nucleotide sequence ID" value="XM_026431912.2"/>
</dbReference>
<feature type="region of interest" description="Disordered" evidence="1">
    <location>
        <begin position="187"/>
        <end position="214"/>
    </location>
</feature>
<dbReference type="PANTHER" id="PTHR13371">
    <property type="entry name" value="GLYCINE-, GLUTAMATE-, THIENYLCYCLOHEXYLPIPERIDINE-BINDING PROTEIN"/>
    <property type="match status" value="1"/>
</dbReference>
<dbReference type="GO" id="GO:0005929">
    <property type="term" value="C:cilium"/>
    <property type="evidence" value="ECO:0007669"/>
    <property type="project" value="TreeGrafter"/>
</dbReference>
<dbReference type="SUPFAM" id="SSF49785">
    <property type="entry name" value="Galactose-binding domain-like"/>
    <property type="match status" value="1"/>
</dbReference>
<proteinExistence type="predicted"/>
<keyword evidence="4" id="KW-1185">Reference proteome</keyword>
<accession>A0A6J1T423</accession>
<dbReference type="InterPro" id="IPR048738">
    <property type="entry name" value="CEP104_Znf"/>
</dbReference>
<feature type="compositionally biased region" description="Polar residues" evidence="1">
    <location>
        <begin position="187"/>
        <end position="197"/>
    </location>
</feature>
<feature type="compositionally biased region" description="Basic and acidic residues" evidence="1">
    <location>
        <begin position="765"/>
        <end position="776"/>
    </location>
</feature>
<feature type="compositionally biased region" description="Gly residues" evidence="1">
    <location>
        <begin position="83"/>
        <end position="95"/>
    </location>
</feature>
<evidence type="ECO:0000256" key="1">
    <source>
        <dbReference type="SAM" id="MobiDB-lite"/>
    </source>
</evidence>
<feature type="compositionally biased region" description="Low complexity" evidence="1">
    <location>
        <begin position="427"/>
        <end position="447"/>
    </location>
</feature>
<feature type="compositionally biased region" description="Basic and acidic residues" evidence="1">
    <location>
        <begin position="474"/>
        <end position="489"/>
    </location>
</feature>
<reference evidence="5" key="1">
    <citation type="submission" date="2025-08" db="UniProtKB">
        <authorList>
            <consortium name="RefSeq"/>
        </authorList>
    </citation>
    <scope>IDENTIFICATION</scope>
    <source>
        <tissue evidence="5">Whole organism</tissue>
    </source>
</reference>
<feature type="region of interest" description="Disordered" evidence="1">
    <location>
        <begin position="663"/>
        <end position="692"/>
    </location>
</feature>
<dbReference type="PANTHER" id="PTHR13371:SF0">
    <property type="entry name" value="CENTROSOMAL PROTEIN OF 104 KDA"/>
    <property type="match status" value="1"/>
</dbReference>
<dbReference type="InterPro" id="IPR052607">
    <property type="entry name" value="CEP104-like"/>
</dbReference>
<feature type="region of interest" description="Disordered" evidence="1">
    <location>
        <begin position="349"/>
        <end position="450"/>
    </location>
</feature>
<dbReference type="Pfam" id="PF21040">
    <property type="entry name" value="CEP104-like_TOG"/>
    <property type="match status" value="1"/>
</dbReference>
<feature type="region of interest" description="Disordered" evidence="1">
    <location>
        <begin position="765"/>
        <end position="833"/>
    </location>
</feature>
<dbReference type="AlphaFoldDB" id="A0A6J1T423"/>
<dbReference type="OrthoDB" id="66599at2759"/>
<dbReference type="Proteomes" id="UP000504606">
    <property type="component" value="Unplaced"/>
</dbReference>